<keyword evidence="1" id="KW-0812">Transmembrane</keyword>
<feature type="transmembrane region" description="Helical" evidence="1">
    <location>
        <begin position="140"/>
        <end position="162"/>
    </location>
</feature>
<dbReference type="PROSITE" id="PS50887">
    <property type="entry name" value="GGDEF"/>
    <property type="match status" value="1"/>
</dbReference>
<dbReference type="InterPro" id="IPR029787">
    <property type="entry name" value="Nucleotide_cyclase"/>
</dbReference>
<organism evidence="3 4">
    <name type="scientific">Vibrio paucivorans</name>
    <dbReference type="NCBI Taxonomy" id="2829489"/>
    <lineage>
        <taxon>Bacteria</taxon>
        <taxon>Pseudomonadati</taxon>
        <taxon>Pseudomonadota</taxon>
        <taxon>Gammaproteobacteria</taxon>
        <taxon>Vibrionales</taxon>
        <taxon>Vibrionaceae</taxon>
        <taxon>Vibrio</taxon>
    </lineage>
</organism>
<dbReference type="SUPFAM" id="SSF55073">
    <property type="entry name" value="Nucleotide cyclase"/>
    <property type="match status" value="1"/>
</dbReference>
<keyword evidence="1" id="KW-0472">Membrane</keyword>
<feature type="transmembrane region" description="Helical" evidence="1">
    <location>
        <begin position="7"/>
        <end position="30"/>
    </location>
</feature>
<dbReference type="InterPro" id="IPR000160">
    <property type="entry name" value="GGDEF_dom"/>
</dbReference>
<dbReference type="EMBL" id="JAKRRX010000025">
    <property type="protein sequence ID" value="MCW8333479.1"/>
    <property type="molecule type" value="Genomic_DNA"/>
</dbReference>
<name>A0A9X3CDC5_9VIBR</name>
<dbReference type="NCBIfam" id="TIGR00254">
    <property type="entry name" value="GGDEF"/>
    <property type="match status" value="1"/>
</dbReference>
<dbReference type="CDD" id="cd01949">
    <property type="entry name" value="GGDEF"/>
    <property type="match status" value="1"/>
</dbReference>
<dbReference type="Pfam" id="PF00990">
    <property type="entry name" value="GGDEF"/>
    <property type="match status" value="1"/>
</dbReference>
<dbReference type="PANTHER" id="PTHR46663">
    <property type="entry name" value="DIGUANYLATE CYCLASE DGCT-RELATED"/>
    <property type="match status" value="1"/>
</dbReference>
<dbReference type="AlphaFoldDB" id="A0A9X3CDC5"/>
<protein>
    <submittedName>
        <fullName evidence="3">GGDEF domain-containing protein</fullName>
    </submittedName>
</protein>
<keyword evidence="1" id="KW-1133">Transmembrane helix</keyword>
<sequence length="495" mass="55250">MKRFSNYIVTLYLLSTTVPLVLLLLLVSYLKYQEQQQLHTDRIKDAINLHKKSATQAIYANDRAMGKAVVNNLSAIDYVASATLFSTYSQDIFARTRLDSNVESSSGMALDLMVDGEHIGTLSIQRTDALFLQDAVSSNVLYVLSALGVIILASIVFSRAIIRALKQPFYEAQRYGYLSIKGHTAPTARLHQFEEFSQLFASMDRLQDRMLDSLNTAKAARNQYQTTYNLTQVCLFVINTQDKTVTRANQKFINVFGSCEVVNAVGNKQKREQLLRLIASNEFKSGDTLKIDLNTKSRYYKINKVDISDHSIECSGLEVTRLVNTQKRLEKKVLLDPLTGAYNRTGFRQKISELAKQPESNSTVLMIDLNGFKSINDTYGHAAGDHTLCHVASRLKTAAGDSASVYRLGGDEFVLVSESLINKKQIQQLAINIANSIEKPTNFKGTALNVSASIGIVYQQSAAQIKDSTTLADKAMYYAKYHQFRFVFADELPSA</sequence>
<evidence type="ECO:0000313" key="4">
    <source>
        <dbReference type="Proteomes" id="UP001155586"/>
    </source>
</evidence>
<evidence type="ECO:0000259" key="2">
    <source>
        <dbReference type="PROSITE" id="PS50887"/>
    </source>
</evidence>
<gene>
    <name evidence="3" type="ORF">MD483_06540</name>
</gene>
<dbReference type="InterPro" id="IPR052163">
    <property type="entry name" value="DGC-Regulatory_Protein"/>
</dbReference>
<comment type="caution">
    <text evidence="3">The sequence shown here is derived from an EMBL/GenBank/DDBJ whole genome shotgun (WGS) entry which is preliminary data.</text>
</comment>
<dbReference type="Proteomes" id="UP001155586">
    <property type="component" value="Unassembled WGS sequence"/>
</dbReference>
<feature type="domain" description="GGDEF" evidence="2">
    <location>
        <begin position="360"/>
        <end position="491"/>
    </location>
</feature>
<dbReference type="InterPro" id="IPR043128">
    <property type="entry name" value="Rev_trsase/Diguanyl_cyclase"/>
</dbReference>
<evidence type="ECO:0000313" key="3">
    <source>
        <dbReference type="EMBL" id="MCW8333479.1"/>
    </source>
</evidence>
<dbReference type="RefSeq" id="WP_265687030.1">
    <property type="nucleotide sequence ID" value="NZ_JAKRRX010000025.1"/>
</dbReference>
<reference evidence="3" key="1">
    <citation type="submission" date="2022-02" db="EMBL/GenBank/DDBJ databases">
        <title>Vibrio sp. nov., a new bacterium isolated from Bohai sea, China.</title>
        <authorList>
            <person name="Yuan Y."/>
        </authorList>
    </citation>
    <scope>NUCLEOTIDE SEQUENCE</scope>
    <source>
        <strain evidence="3">DBSS07</strain>
    </source>
</reference>
<evidence type="ECO:0000256" key="1">
    <source>
        <dbReference type="SAM" id="Phobius"/>
    </source>
</evidence>
<dbReference type="PANTHER" id="PTHR46663:SF3">
    <property type="entry name" value="SLL0267 PROTEIN"/>
    <property type="match status" value="1"/>
</dbReference>
<accession>A0A9X3CDC5</accession>
<keyword evidence="4" id="KW-1185">Reference proteome</keyword>
<proteinExistence type="predicted"/>
<dbReference type="Gene3D" id="3.30.70.270">
    <property type="match status" value="1"/>
</dbReference>
<dbReference type="SMART" id="SM00267">
    <property type="entry name" value="GGDEF"/>
    <property type="match status" value="1"/>
</dbReference>